<accession>A0A9W4XUJ8</accession>
<evidence type="ECO:0000313" key="3">
    <source>
        <dbReference type="Proteomes" id="UP001152607"/>
    </source>
</evidence>
<name>A0A9W4XUJ8_9PLEO</name>
<feature type="compositionally biased region" description="Basic and acidic residues" evidence="1">
    <location>
        <begin position="1"/>
        <end position="13"/>
    </location>
</feature>
<reference evidence="2" key="1">
    <citation type="submission" date="2023-01" db="EMBL/GenBank/DDBJ databases">
        <authorList>
            <person name="Van Ghelder C."/>
            <person name="Rancurel C."/>
        </authorList>
    </citation>
    <scope>NUCLEOTIDE SEQUENCE</scope>
    <source>
        <strain evidence="2">CNCM I-4278</strain>
    </source>
</reference>
<protein>
    <submittedName>
        <fullName evidence="2">Uncharacterized protein</fullName>
    </submittedName>
</protein>
<sequence length="157" mass="18619">MTNLTSDERESLLHHSVYGRKGERPTERFNPIEGWEKHAMTKPITSEWNQPVPRTELVKLLNGFQPREMEDKWLVYADGPDAQGNASVYMYRSWTHYLNLELKLVINLDENGEFAEDNHRFTEIIWESDHERARQQEEQAKETAKKVCEWCMDVRLP</sequence>
<feature type="region of interest" description="Disordered" evidence="1">
    <location>
        <begin position="1"/>
        <end position="25"/>
    </location>
</feature>
<comment type="caution">
    <text evidence="2">The sequence shown here is derived from an EMBL/GenBank/DDBJ whole genome shotgun (WGS) entry which is preliminary data.</text>
</comment>
<dbReference type="AlphaFoldDB" id="A0A9W4XUJ8"/>
<gene>
    <name evidence="2" type="ORF">PDIGIT_LOCUS11323</name>
</gene>
<organism evidence="2 3">
    <name type="scientific">Periconia digitata</name>
    <dbReference type="NCBI Taxonomy" id="1303443"/>
    <lineage>
        <taxon>Eukaryota</taxon>
        <taxon>Fungi</taxon>
        <taxon>Dikarya</taxon>
        <taxon>Ascomycota</taxon>
        <taxon>Pezizomycotina</taxon>
        <taxon>Dothideomycetes</taxon>
        <taxon>Pleosporomycetidae</taxon>
        <taxon>Pleosporales</taxon>
        <taxon>Massarineae</taxon>
        <taxon>Periconiaceae</taxon>
        <taxon>Periconia</taxon>
    </lineage>
</organism>
<proteinExistence type="predicted"/>
<keyword evidence="3" id="KW-1185">Reference proteome</keyword>
<evidence type="ECO:0000313" key="2">
    <source>
        <dbReference type="EMBL" id="CAI6338196.1"/>
    </source>
</evidence>
<dbReference type="OrthoDB" id="4521980at2759"/>
<dbReference type="Proteomes" id="UP001152607">
    <property type="component" value="Unassembled WGS sequence"/>
</dbReference>
<dbReference type="EMBL" id="CAOQHR010000008">
    <property type="protein sequence ID" value="CAI6338196.1"/>
    <property type="molecule type" value="Genomic_DNA"/>
</dbReference>
<evidence type="ECO:0000256" key="1">
    <source>
        <dbReference type="SAM" id="MobiDB-lite"/>
    </source>
</evidence>